<dbReference type="GO" id="GO:0016020">
    <property type="term" value="C:membrane"/>
    <property type="evidence" value="ECO:0007669"/>
    <property type="project" value="GOC"/>
</dbReference>
<dbReference type="Gene3D" id="3.90.550.20">
    <property type="match status" value="1"/>
</dbReference>
<evidence type="ECO:0008006" key="6">
    <source>
        <dbReference type="Google" id="ProtNLM"/>
    </source>
</evidence>
<gene>
    <name evidence="2" type="ORF">D7V78_13655</name>
    <name evidence="3" type="ORF">E5342_05565</name>
</gene>
<dbReference type="InterPro" id="IPR029044">
    <property type="entry name" value="Nucleotide-diphossugar_trans"/>
</dbReference>
<dbReference type="PANTHER" id="PTHR32385">
    <property type="entry name" value="MANNOSYL PHOSPHORYLINOSITOL CERAMIDE SYNTHASE"/>
    <property type="match status" value="1"/>
</dbReference>
<organism evidence="2 4">
    <name type="scientific">Parabacteroides distasonis</name>
    <dbReference type="NCBI Taxonomy" id="823"/>
    <lineage>
        <taxon>Bacteria</taxon>
        <taxon>Pseudomonadati</taxon>
        <taxon>Bacteroidota</taxon>
        <taxon>Bacteroidia</taxon>
        <taxon>Bacteroidales</taxon>
        <taxon>Tannerellaceae</taxon>
        <taxon>Parabacteroides</taxon>
    </lineage>
</organism>
<comment type="caution">
    <text evidence="2">The sequence shown here is derived from an EMBL/GenBank/DDBJ whole genome shotgun (WGS) entry which is preliminary data.</text>
</comment>
<evidence type="ECO:0000313" key="3">
    <source>
        <dbReference type="EMBL" id="TGY59975.1"/>
    </source>
</evidence>
<dbReference type="Proteomes" id="UP000310032">
    <property type="component" value="Unassembled WGS sequence"/>
</dbReference>
<evidence type="ECO:0000313" key="2">
    <source>
        <dbReference type="EMBL" id="RLT72787.1"/>
    </source>
</evidence>
<dbReference type="EMBL" id="SRYM01000011">
    <property type="protein sequence ID" value="TGY59975.1"/>
    <property type="molecule type" value="Genomic_DNA"/>
</dbReference>
<evidence type="ECO:0000313" key="5">
    <source>
        <dbReference type="Proteomes" id="UP000310032"/>
    </source>
</evidence>
<protein>
    <recommendedName>
        <fullName evidence="6">Glycosyl transferase</fullName>
    </recommendedName>
</protein>
<accession>A0A3L7ZPE0</accession>
<reference evidence="2 4" key="1">
    <citation type="submission" date="2018-09" db="EMBL/GenBank/DDBJ databases">
        <title>Murine metabolic-syndrome-specific gut microbial biobank.</title>
        <authorList>
            <person name="Liu C."/>
        </authorList>
    </citation>
    <scope>NUCLEOTIDE SEQUENCE [LARGE SCALE GENOMIC DNA]</scope>
    <source>
        <strain evidence="2 4">8-P5</strain>
    </source>
</reference>
<evidence type="ECO:0000256" key="1">
    <source>
        <dbReference type="ARBA" id="ARBA00022679"/>
    </source>
</evidence>
<dbReference type="InterPro" id="IPR007577">
    <property type="entry name" value="GlycoTrfase_DXD_sugar-bd_CS"/>
</dbReference>
<evidence type="ECO:0000313" key="4">
    <source>
        <dbReference type="Proteomes" id="UP000278164"/>
    </source>
</evidence>
<dbReference type="AlphaFoldDB" id="A0A3L7ZPE0"/>
<reference evidence="3 5" key="2">
    <citation type="submission" date="2019-04" db="EMBL/GenBank/DDBJ databases">
        <title>Microbes associate with the intestines of laboratory mice.</title>
        <authorList>
            <person name="Navarre W."/>
            <person name="Wong E."/>
            <person name="Huang K."/>
            <person name="Tropini C."/>
            <person name="Ng K."/>
            <person name="Yu B."/>
        </authorList>
    </citation>
    <scope>NUCLEOTIDE SEQUENCE [LARGE SCALE GENOMIC DNA]</scope>
    <source>
        <strain evidence="3 5">NM39_I3</strain>
    </source>
</reference>
<name>A0A3L7ZPE0_PARDI</name>
<dbReference type="RefSeq" id="WP_121736667.1">
    <property type="nucleotide sequence ID" value="NZ_QXXG01000027.1"/>
</dbReference>
<dbReference type="Proteomes" id="UP000278164">
    <property type="component" value="Unassembled WGS sequence"/>
</dbReference>
<sequence length="235" mass="27544">MLIPKTIHQIWSSCNKPLPKAFVDLANTWKEFHPDWQYIFWDDQKMTAFMQRYYPDYVNFYNRFAYDVQRWDVIRYLILYQVGGLYVDFDTECLANIEALLTADCCFGTDTKDNIIYAPLVKNAYLNNTYIASVPKHPFLKSVIDHVFNSDQMYVKEENKLLQVLRTSGALMLSDVYNQYAFKEQIHVIPAEDLAPFSLLEAHAILAGEEKDEWNERLQKASAVHFFVGSWGYCK</sequence>
<dbReference type="GO" id="GO:0000030">
    <property type="term" value="F:mannosyltransferase activity"/>
    <property type="evidence" value="ECO:0007669"/>
    <property type="project" value="TreeGrafter"/>
</dbReference>
<dbReference type="InterPro" id="IPR051706">
    <property type="entry name" value="Glycosyltransferase_domain"/>
</dbReference>
<proteinExistence type="predicted"/>
<dbReference type="EMBL" id="RAYI01000027">
    <property type="protein sequence ID" value="RLT72787.1"/>
    <property type="molecule type" value="Genomic_DNA"/>
</dbReference>
<dbReference type="PANTHER" id="PTHR32385:SF15">
    <property type="entry name" value="INOSITOL PHOSPHOCERAMIDE MANNOSYLTRANSFERASE 1"/>
    <property type="match status" value="1"/>
</dbReference>
<keyword evidence="1" id="KW-0808">Transferase</keyword>
<dbReference type="OrthoDB" id="9802987at2"/>
<dbReference type="SUPFAM" id="SSF53448">
    <property type="entry name" value="Nucleotide-diphospho-sugar transferases"/>
    <property type="match status" value="1"/>
</dbReference>
<dbReference type="GO" id="GO:0051999">
    <property type="term" value="P:mannosyl-inositol phosphorylceramide biosynthetic process"/>
    <property type="evidence" value="ECO:0007669"/>
    <property type="project" value="TreeGrafter"/>
</dbReference>
<dbReference type="Pfam" id="PF04488">
    <property type="entry name" value="Gly_transf_sug"/>
    <property type="match status" value="1"/>
</dbReference>